<dbReference type="Gene3D" id="3.30.70.330">
    <property type="match status" value="1"/>
</dbReference>
<dbReference type="InterPro" id="IPR000504">
    <property type="entry name" value="RRM_dom"/>
</dbReference>
<sequence length="194" mass="21336">MLPSSSSGFNFDLFSTANDTNTPTTEYSTLDPIMADEEMADAPQAHSDTEESKPKSSTSRSGQDTKTAENAAAVRSIEGWIIIVTNVHEEASEEDIQDMFGEYGDIKNLHMNLDRRTGYVKGYVLIEYPTLDEAKAAIQDADGKELLEQKIGVDYAFVRPPPTKGSAPKGQRKGGRERSASPGARRRKDEDDED</sequence>
<feature type="domain" description="RRM" evidence="8">
    <location>
        <begin position="80"/>
        <end position="158"/>
    </location>
</feature>
<accession>A0A2S6BR07</accession>
<evidence type="ECO:0000259" key="8">
    <source>
        <dbReference type="PROSITE" id="PS50102"/>
    </source>
</evidence>
<dbReference type="OrthoDB" id="15688at2759"/>
<dbReference type="InterPro" id="IPR008111">
    <property type="entry name" value="RNA-bd_8"/>
</dbReference>
<evidence type="ECO:0000256" key="2">
    <source>
        <dbReference type="ARBA" id="ARBA00004496"/>
    </source>
</evidence>
<dbReference type="STRING" id="357750.A0A2S6BR07"/>
<evidence type="ECO:0000256" key="3">
    <source>
        <dbReference type="ARBA" id="ARBA00022490"/>
    </source>
</evidence>
<dbReference type="EMBL" id="PNEN01001797">
    <property type="protein sequence ID" value="PPJ49892.1"/>
    <property type="molecule type" value="Genomic_DNA"/>
</dbReference>
<dbReference type="InterPro" id="IPR033744">
    <property type="entry name" value="RRM_RBM8"/>
</dbReference>
<dbReference type="GO" id="GO:0005737">
    <property type="term" value="C:cytoplasm"/>
    <property type="evidence" value="ECO:0007669"/>
    <property type="project" value="UniProtKB-SubCell"/>
</dbReference>
<reference evidence="10" key="1">
    <citation type="journal article" date="2017" name="bioRxiv">
        <title>Conservation of a gene cluster reveals novel cercosporin biosynthetic mechanisms and extends production to the genus Colletotrichum.</title>
        <authorList>
            <person name="de Jonge R."/>
            <person name="Ebert M.K."/>
            <person name="Huitt-Roehl C.R."/>
            <person name="Pal P."/>
            <person name="Suttle J.C."/>
            <person name="Spanner R.E."/>
            <person name="Neubauer J.D."/>
            <person name="Jurick W.M.II."/>
            <person name="Stott K.A."/>
            <person name="Secor G.A."/>
            <person name="Thomma B.P.H.J."/>
            <person name="Van de Peer Y."/>
            <person name="Townsend C.A."/>
            <person name="Bolton M.D."/>
        </authorList>
    </citation>
    <scope>NUCLEOTIDE SEQUENCE [LARGE SCALE GENOMIC DNA]</scope>
    <source>
        <strain evidence="10">CBS538.71</strain>
    </source>
</reference>
<dbReference type="Pfam" id="PF00076">
    <property type="entry name" value="RRM_1"/>
    <property type="match status" value="1"/>
</dbReference>
<dbReference type="PANTHER" id="PTHR45894">
    <property type="entry name" value="RNA-BINDING PROTEIN 8A"/>
    <property type="match status" value="1"/>
</dbReference>
<dbReference type="SMART" id="SM00360">
    <property type="entry name" value="RRM"/>
    <property type="match status" value="1"/>
</dbReference>
<evidence type="ECO:0000313" key="9">
    <source>
        <dbReference type="EMBL" id="PPJ49892.1"/>
    </source>
</evidence>
<dbReference type="InterPro" id="IPR012677">
    <property type="entry name" value="Nucleotide-bd_a/b_plait_sf"/>
</dbReference>
<evidence type="ECO:0000256" key="7">
    <source>
        <dbReference type="SAM" id="MobiDB-lite"/>
    </source>
</evidence>
<dbReference type="CDD" id="cd12324">
    <property type="entry name" value="RRM_RBM8"/>
    <property type="match status" value="1"/>
</dbReference>
<evidence type="ECO:0000256" key="1">
    <source>
        <dbReference type="ARBA" id="ARBA00004123"/>
    </source>
</evidence>
<keyword evidence="5" id="KW-0539">Nucleus</keyword>
<dbReference type="PROSITE" id="PS50102">
    <property type="entry name" value="RRM"/>
    <property type="match status" value="1"/>
</dbReference>
<keyword evidence="4 6" id="KW-0694">RNA-binding</keyword>
<dbReference type="GO" id="GO:0006396">
    <property type="term" value="P:RNA processing"/>
    <property type="evidence" value="ECO:0007669"/>
    <property type="project" value="InterPro"/>
</dbReference>
<feature type="compositionally biased region" description="Polar residues" evidence="7">
    <location>
        <begin position="1"/>
        <end position="28"/>
    </location>
</feature>
<name>A0A2S6BR07_9PEZI</name>
<comment type="subcellular location">
    <subcellularLocation>
        <location evidence="2">Cytoplasm</location>
    </subcellularLocation>
    <subcellularLocation>
        <location evidence="1">Nucleus</location>
    </subcellularLocation>
</comment>
<feature type="region of interest" description="Disordered" evidence="7">
    <location>
        <begin position="157"/>
        <end position="194"/>
    </location>
</feature>
<organism evidence="9 10">
    <name type="scientific">Cercospora berteroae</name>
    <dbReference type="NCBI Taxonomy" id="357750"/>
    <lineage>
        <taxon>Eukaryota</taxon>
        <taxon>Fungi</taxon>
        <taxon>Dikarya</taxon>
        <taxon>Ascomycota</taxon>
        <taxon>Pezizomycotina</taxon>
        <taxon>Dothideomycetes</taxon>
        <taxon>Dothideomycetidae</taxon>
        <taxon>Mycosphaerellales</taxon>
        <taxon>Mycosphaerellaceae</taxon>
        <taxon>Cercospora</taxon>
    </lineage>
</organism>
<dbReference type="Proteomes" id="UP000237631">
    <property type="component" value="Unassembled WGS sequence"/>
</dbReference>
<gene>
    <name evidence="9" type="ORF">CBER1_04985</name>
</gene>
<protein>
    <recommendedName>
        <fullName evidence="8">RRM domain-containing protein</fullName>
    </recommendedName>
</protein>
<proteinExistence type="predicted"/>
<comment type="caution">
    <text evidence="9">The sequence shown here is derived from an EMBL/GenBank/DDBJ whole genome shotgun (WGS) entry which is preliminary data.</text>
</comment>
<evidence type="ECO:0000313" key="10">
    <source>
        <dbReference type="Proteomes" id="UP000237631"/>
    </source>
</evidence>
<dbReference type="GO" id="GO:0005634">
    <property type="term" value="C:nucleus"/>
    <property type="evidence" value="ECO:0007669"/>
    <property type="project" value="UniProtKB-SubCell"/>
</dbReference>
<keyword evidence="3" id="KW-0963">Cytoplasm</keyword>
<evidence type="ECO:0000256" key="4">
    <source>
        <dbReference type="ARBA" id="ARBA00022884"/>
    </source>
</evidence>
<dbReference type="AlphaFoldDB" id="A0A2S6BR07"/>
<evidence type="ECO:0000256" key="5">
    <source>
        <dbReference type="ARBA" id="ARBA00023242"/>
    </source>
</evidence>
<feature type="region of interest" description="Disordered" evidence="7">
    <location>
        <begin position="1"/>
        <end position="70"/>
    </location>
</feature>
<feature type="compositionally biased region" description="Polar residues" evidence="7">
    <location>
        <begin position="55"/>
        <end position="65"/>
    </location>
</feature>
<evidence type="ECO:0000256" key="6">
    <source>
        <dbReference type="PROSITE-ProRule" id="PRU00176"/>
    </source>
</evidence>
<dbReference type="GO" id="GO:0003729">
    <property type="term" value="F:mRNA binding"/>
    <property type="evidence" value="ECO:0007669"/>
    <property type="project" value="InterPro"/>
</dbReference>
<dbReference type="PRINTS" id="PR01738">
    <property type="entry name" value="RNABINDINGM8"/>
</dbReference>
<keyword evidence="10" id="KW-1185">Reference proteome</keyword>
<dbReference type="SUPFAM" id="SSF54928">
    <property type="entry name" value="RNA-binding domain, RBD"/>
    <property type="match status" value="1"/>
</dbReference>
<dbReference type="InterPro" id="IPR035979">
    <property type="entry name" value="RBD_domain_sf"/>
</dbReference>